<evidence type="ECO:0000313" key="6">
    <source>
        <dbReference type="Proteomes" id="UP000198701"/>
    </source>
</evidence>
<dbReference type="SUPFAM" id="SSF55781">
    <property type="entry name" value="GAF domain-like"/>
    <property type="match status" value="2"/>
</dbReference>
<feature type="domain" description="GAF" evidence="4">
    <location>
        <begin position="54"/>
        <end position="201"/>
    </location>
</feature>
<dbReference type="AlphaFoldDB" id="A0A1G9BSN4"/>
<dbReference type="Gene3D" id="1.20.5.1930">
    <property type="match status" value="1"/>
</dbReference>
<dbReference type="InterPro" id="IPR003018">
    <property type="entry name" value="GAF"/>
</dbReference>
<dbReference type="InterPro" id="IPR029016">
    <property type="entry name" value="GAF-like_dom_sf"/>
</dbReference>
<dbReference type="InterPro" id="IPR050482">
    <property type="entry name" value="Sensor_HK_TwoCompSys"/>
</dbReference>
<protein>
    <submittedName>
        <fullName evidence="5">Histidine kinase</fullName>
    </submittedName>
</protein>
<proteinExistence type="predicted"/>
<keyword evidence="6" id="KW-1185">Reference proteome</keyword>
<name>A0A1G9BSN4_9MICO</name>
<evidence type="ECO:0000256" key="2">
    <source>
        <dbReference type="ARBA" id="ARBA00022777"/>
    </source>
</evidence>
<dbReference type="Gene3D" id="3.30.565.10">
    <property type="entry name" value="Histidine kinase-like ATPase, C-terminal domain"/>
    <property type="match status" value="1"/>
</dbReference>
<dbReference type="InterPro" id="IPR011712">
    <property type="entry name" value="Sig_transdc_His_kin_sub3_dim/P"/>
</dbReference>
<dbReference type="Pfam" id="PF13185">
    <property type="entry name" value="GAF_2"/>
    <property type="match status" value="1"/>
</dbReference>
<dbReference type="PANTHER" id="PTHR24421:SF56">
    <property type="entry name" value="OXYGEN SENSOR HISTIDINE KINASE RESPONSE REGULATOR DOST"/>
    <property type="match status" value="1"/>
</dbReference>
<keyword evidence="3" id="KW-0902">Two-component regulatory system</keyword>
<evidence type="ECO:0000313" key="5">
    <source>
        <dbReference type="EMBL" id="SDK42447.1"/>
    </source>
</evidence>
<dbReference type="Proteomes" id="UP000198701">
    <property type="component" value="Unassembled WGS sequence"/>
</dbReference>
<evidence type="ECO:0000256" key="3">
    <source>
        <dbReference type="ARBA" id="ARBA00023012"/>
    </source>
</evidence>
<dbReference type="PANTHER" id="PTHR24421">
    <property type="entry name" value="NITRATE/NITRITE SENSOR PROTEIN NARX-RELATED"/>
    <property type="match status" value="1"/>
</dbReference>
<dbReference type="EMBL" id="FNFU01000006">
    <property type="protein sequence ID" value="SDK42447.1"/>
    <property type="molecule type" value="Genomic_DNA"/>
</dbReference>
<organism evidence="5 6">
    <name type="scientific">Cryobacterium psychrotolerans</name>
    <dbReference type="NCBI Taxonomy" id="386301"/>
    <lineage>
        <taxon>Bacteria</taxon>
        <taxon>Bacillati</taxon>
        <taxon>Actinomycetota</taxon>
        <taxon>Actinomycetes</taxon>
        <taxon>Micrococcales</taxon>
        <taxon>Microbacteriaceae</taxon>
        <taxon>Cryobacterium</taxon>
    </lineage>
</organism>
<dbReference type="SUPFAM" id="SSF55874">
    <property type="entry name" value="ATPase domain of HSP90 chaperone/DNA topoisomerase II/histidine kinase"/>
    <property type="match status" value="1"/>
</dbReference>
<dbReference type="SMART" id="SM00065">
    <property type="entry name" value="GAF"/>
    <property type="match status" value="1"/>
</dbReference>
<dbReference type="Gene3D" id="3.30.450.40">
    <property type="match status" value="2"/>
</dbReference>
<keyword evidence="1" id="KW-0808">Transferase</keyword>
<reference evidence="5 6" key="1">
    <citation type="submission" date="2016-10" db="EMBL/GenBank/DDBJ databases">
        <authorList>
            <person name="de Groot N.N."/>
        </authorList>
    </citation>
    <scope>NUCLEOTIDE SEQUENCE [LARGE SCALE GENOMIC DNA]</scope>
    <source>
        <strain evidence="5 6">CGMCC 1.5382</strain>
    </source>
</reference>
<evidence type="ECO:0000256" key="1">
    <source>
        <dbReference type="ARBA" id="ARBA00022679"/>
    </source>
</evidence>
<evidence type="ECO:0000259" key="4">
    <source>
        <dbReference type="SMART" id="SM00065"/>
    </source>
</evidence>
<dbReference type="STRING" id="386301.SAMN05216282_10613"/>
<dbReference type="Pfam" id="PF02518">
    <property type="entry name" value="HATPase_c"/>
    <property type="match status" value="1"/>
</dbReference>
<dbReference type="GO" id="GO:0016020">
    <property type="term" value="C:membrane"/>
    <property type="evidence" value="ECO:0007669"/>
    <property type="project" value="InterPro"/>
</dbReference>
<dbReference type="InterPro" id="IPR003594">
    <property type="entry name" value="HATPase_dom"/>
</dbReference>
<keyword evidence="2 5" id="KW-0418">Kinase</keyword>
<dbReference type="Pfam" id="PF07730">
    <property type="entry name" value="HisKA_3"/>
    <property type="match status" value="1"/>
</dbReference>
<dbReference type="GO" id="GO:0000155">
    <property type="term" value="F:phosphorelay sensor kinase activity"/>
    <property type="evidence" value="ECO:0007669"/>
    <property type="project" value="InterPro"/>
</dbReference>
<dbReference type="GO" id="GO:0046983">
    <property type="term" value="F:protein dimerization activity"/>
    <property type="evidence" value="ECO:0007669"/>
    <property type="project" value="InterPro"/>
</dbReference>
<dbReference type="CDD" id="cd16917">
    <property type="entry name" value="HATPase_UhpB-NarQ-NarX-like"/>
    <property type="match status" value="1"/>
</dbReference>
<dbReference type="InterPro" id="IPR036890">
    <property type="entry name" value="HATPase_C_sf"/>
</dbReference>
<sequence length="574" mass="60581">MMDRHHDQTVPGTRVLGSEGLLPGVATPAEGLAAVVDRMRGLVGALSIVAEGLSLEIVLERLVRMACQLVDAEFGALGVIGDDGSLDQFITVGFDAETTKLVGPLPTGHGVLGLLIREPRPLRLHDLGKHPAAAGFPPNHPPMVSFLGVPVRVRDVVFGNLYLTAKRGGGDFTSSDEELVVALAAAAGVAIENARLFEKSELRRKQLEAGVDVARGILDSVDNENQEGLDLVARRAMLETGADFAFLGFPTEENSQMSCVAAAGPGAAALVGRVAAIRASALAELEIRGPAMALRESPLVFSRIGVGVDEGPAMGPTLMAAVHRRGGRGGVLVLSRRAGSSGFGPTDVEMGAVFGAHVAMALELTQINQAREQQAVFGDRDRIARDLHDVVIQRIFAAGLSLQGIRHFTSDVRALERIETVTEELDGTIREVRRTIHSLSGISPTTETLNSRILSAIKDKTDWLPFSPRVLLSGPLSEDIGVLLSENLLAVISEGLSNAARHSGATSIDVSVKVGQGRVKLLISDNGHGFSGTVKRSGLDNLKHRAKACGGRMAVSSVPGEGTRLVWSAPIRRV</sequence>
<accession>A0A1G9BSN4</accession>
<gene>
    <name evidence="5" type="ORF">SAMN05216282_10613</name>
</gene>